<dbReference type="Gene3D" id="3.40.190.10">
    <property type="entry name" value="Periplasmic binding protein-like II"/>
    <property type="match status" value="1"/>
</dbReference>
<dbReference type="PIRSF" id="PIRSF017082">
    <property type="entry name" value="YflP"/>
    <property type="match status" value="1"/>
</dbReference>
<dbReference type="PANTHER" id="PTHR42928">
    <property type="entry name" value="TRICARBOXYLATE-BINDING PROTEIN"/>
    <property type="match status" value="1"/>
</dbReference>
<dbReference type="Gene3D" id="3.40.190.150">
    <property type="entry name" value="Bordetella uptake gene, domain 1"/>
    <property type="match status" value="1"/>
</dbReference>
<dbReference type="InterPro" id="IPR042100">
    <property type="entry name" value="Bug_dom1"/>
</dbReference>
<keyword evidence="3" id="KW-1185">Reference proteome</keyword>
<gene>
    <name evidence="2" type="ORF">GJW-30_1_02528</name>
</gene>
<dbReference type="SUPFAM" id="SSF53850">
    <property type="entry name" value="Periplasmic binding protein-like II"/>
    <property type="match status" value="1"/>
</dbReference>
<dbReference type="PANTHER" id="PTHR42928:SF5">
    <property type="entry name" value="BLR1237 PROTEIN"/>
    <property type="match status" value="1"/>
</dbReference>
<dbReference type="CDD" id="cd07012">
    <property type="entry name" value="PBP2_Bug_TTT"/>
    <property type="match status" value="1"/>
</dbReference>
<dbReference type="PROSITE" id="PS51318">
    <property type="entry name" value="TAT"/>
    <property type="match status" value="1"/>
</dbReference>
<proteinExistence type="inferred from homology"/>
<reference evidence="2 3" key="1">
    <citation type="submission" date="2015-08" db="EMBL/GenBank/DDBJ databases">
        <title>Investigation of the bacterial diversity of lava forest soil.</title>
        <authorList>
            <person name="Lee J.S."/>
        </authorList>
    </citation>
    <scope>NUCLEOTIDE SEQUENCE [LARGE SCALE GENOMIC DNA]</scope>
    <source>
        <strain evidence="2 3">GJW-30</strain>
    </source>
</reference>
<dbReference type="OrthoDB" id="7375033at2"/>
<organism evidence="2 3">
    <name type="scientific">Variibacter gotjawalensis</name>
    <dbReference type="NCBI Taxonomy" id="1333996"/>
    <lineage>
        <taxon>Bacteria</taxon>
        <taxon>Pseudomonadati</taxon>
        <taxon>Pseudomonadota</taxon>
        <taxon>Alphaproteobacteria</taxon>
        <taxon>Hyphomicrobiales</taxon>
        <taxon>Nitrobacteraceae</taxon>
        <taxon>Variibacter</taxon>
    </lineage>
</organism>
<evidence type="ECO:0000313" key="3">
    <source>
        <dbReference type="Proteomes" id="UP000236884"/>
    </source>
</evidence>
<dbReference type="Pfam" id="PF03401">
    <property type="entry name" value="TctC"/>
    <property type="match status" value="1"/>
</dbReference>
<dbReference type="KEGG" id="vgo:GJW-30_1_02528"/>
<dbReference type="InterPro" id="IPR005064">
    <property type="entry name" value="BUG"/>
</dbReference>
<dbReference type="AlphaFoldDB" id="A0A0S3PVM0"/>
<dbReference type="EMBL" id="AP014946">
    <property type="protein sequence ID" value="BAT59993.1"/>
    <property type="molecule type" value="Genomic_DNA"/>
</dbReference>
<dbReference type="RefSeq" id="WP_096355831.1">
    <property type="nucleotide sequence ID" value="NZ_AP014946.1"/>
</dbReference>
<accession>A0A0S3PVM0</accession>
<dbReference type="Proteomes" id="UP000236884">
    <property type="component" value="Chromosome"/>
</dbReference>
<comment type="similarity">
    <text evidence="1">Belongs to the UPF0065 (bug) family.</text>
</comment>
<sequence length="343" mass="35707">MTFSVSPSAADVTRRTLLRVLAAAAATAVLPSDRVFANEPIRIVIAFPPGGTSTALVKPLEQPLQAALGAAIERDYKPGAGGNVAALQVVQAKPDGHTLLVGHAGPLAINHHILVQSAFDPQKDLAPVAMLVEFPIIIGVASRHGVASVKDLIALAKTKRLIVGSSGNGSIQHLAAEVFCRETGIETVHIPFAGGGPLQQAFERGAVDLMLETGSNLVKHMREGTLKPIAVMGRERLPIAPDVPTVSQIGLKELDVAAWFGLLAPSSTPKDVVQRTAQATLDALNTADVRQAYEAIGGVAKPLGPEAFANYIATENKRWATLIRQAGLSPVGTGSTGTIGTPQ</sequence>
<dbReference type="InterPro" id="IPR006311">
    <property type="entry name" value="TAT_signal"/>
</dbReference>
<evidence type="ECO:0000313" key="2">
    <source>
        <dbReference type="EMBL" id="BAT59993.1"/>
    </source>
</evidence>
<evidence type="ECO:0000256" key="1">
    <source>
        <dbReference type="ARBA" id="ARBA00006987"/>
    </source>
</evidence>
<protein>
    <submittedName>
        <fullName evidence="2">Tripartite tricarboxylate transporter family receptor</fullName>
    </submittedName>
</protein>
<keyword evidence="2" id="KW-0675">Receptor</keyword>
<name>A0A0S3PVM0_9BRAD</name>